<reference evidence="1 2" key="1">
    <citation type="submission" date="2023-09" db="EMBL/GenBank/DDBJ databases">
        <title>Whole genome shotgun sequencing (WGS) of Bosea sp. ZW T0_25, isolated from stored onions (Allium cepa).</title>
        <authorList>
            <person name="Stoll D.A."/>
            <person name="Huch M."/>
        </authorList>
    </citation>
    <scope>NUCLEOTIDE SEQUENCE [LARGE SCALE GENOMIC DNA]</scope>
    <source>
        <strain evidence="1 2">ZW T0_25</strain>
    </source>
</reference>
<sequence>MLAACLGLQLPAAANEIKLVDPVLPSFLDDLIIRGLTLGTSQFDLRVHAIKATSRSTS</sequence>
<dbReference type="RefSeq" id="WP_316021348.1">
    <property type="nucleotide sequence ID" value="NZ_JAWDID010000078.1"/>
</dbReference>
<evidence type="ECO:0000313" key="2">
    <source>
        <dbReference type="Proteomes" id="UP001254257"/>
    </source>
</evidence>
<dbReference type="Proteomes" id="UP001254257">
    <property type="component" value="Unassembled WGS sequence"/>
</dbReference>
<comment type="caution">
    <text evidence="1">The sequence shown here is derived from an EMBL/GenBank/DDBJ whole genome shotgun (WGS) entry which is preliminary data.</text>
</comment>
<name>A0ABU3SFR5_9HYPH</name>
<proteinExistence type="predicted"/>
<gene>
    <name evidence="1" type="ORF">RKE40_27480</name>
</gene>
<dbReference type="EMBL" id="JAWDID010000078">
    <property type="protein sequence ID" value="MDU0343645.1"/>
    <property type="molecule type" value="Genomic_DNA"/>
</dbReference>
<accession>A0ABU3SFR5</accession>
<evidence type="ECO:0000313" key="1">
    <source>
        <dbReference type="EMBL" id="MDU0343645.1"/>
    </source>
</evidence>
<keyword evidence="2" id="KW-1185">Reference proteome</keyword>
<organism evidence="1 2">
    <name type="scientific">Bosea rubneri</name>
    <dbReference type="NCBI Taxonomy" id="3075434"/>
    <lineage>
        <taxon>Bacteria</taxon>
        <taxon>Pseudomonadati</taxon>
        <taxon>Pseudomonadota</taxon>
        <taxon>Alphaproteobacteria</taxon>
        <taxon>Hyphomicrobiales</taxon>
        <taxon>Boseaceae</taxon>
        <taxon>Bosea</taxon>
    </lineage>
</organism>
<protein>
    <submittedName>
        <fullName evidence="1">Uncharacterized protein</fullName>
    </submittedName>
</protein>